<dbReference type="InterPro" id="IPR038900">
    <property type="entry name" value="TMC"/>
</dbReference>
<gene>
    <name evidence="8" type="ORF">SELMODRAFT_430643</name>
</gene>
<feature type="transmembrane region" description="Helical" evidence="6">
    <location>
        <begin position="321"/>
        <end position="342"/>
    </location>
</feature>
<feature type="transmembrane region" description="Helical" evidence="6">
    <location>
        <begin position="527"/>
        <end position="545"/>
    </location>
</feature>
<dbReference type="eggNOG" id="ENOG502RVAZ">
    <property type="taxonomic scope" value="Eukaryota"/>
</dbReference>
<evidence type="ECO:0000256" key="3">
    <source>
        <dbReference type="ARBA" id="ARBA00022692"/>
    </source>
</evidence>
<evidence type="ECO:0000259" key="7">
    <source>
        <dbReference type="Pfam" id="PF07810"/>
    </source>
</evidence>
<dbReference type="Proteomes" id="UP000001514">
    <property type="component" value="Unassembled WGS sequence"/>
</dbReference>
<dbReference type="PANTHER" id="PTHR23302">
    <property type="entry name" value="TRANSMEMBRANE CHANNEL-RELATED"/>
    <property type="match status" value="1"/>
</dbReference>
<sequence>MALKNDNKNVGNAREEVFDTISTTEAAESTKRYQISRAAAKAKGRITLLGLDHVRENKKNKGLWALLEDRMQQVLDPDKLDKAKDWFERNKDSFSIWTSTLKSIEGKFGSAVMVTFEFLRFVFLLNVILSSMWIVFIVFPFFARPPDSYSWHLLESRQSKKDHYLDSTWFFYGGYNYTSGEQKGWYRTDYMYTVIIGMTLFVTLAAVLGRMAVRIMGSGDYTNAYTGAGYPFATAILANWDFHLTTLESSSNLKRGIRMRLHEMLADCAEIQQEIATTDKKKLYKRNVALFLLFPLLMISTVAAVIFLVSKQATIDSSLRFMEGFAQPFLLAAVNISSPRLIRMLVQMEDWKPSTADQGHCFIGRLYVVIEQARVAKEGSSMKACHSGKCKDGLICCLEKDAYESVWPTCRPSKIGYCVADCADNAVAKLLLELIISSTLIDNAVEGAKGYFVLYYFKHRQQMAIEDMPIRVVYIQAVVWVASMFSPIAATLGAICNCVSFLSLKEVLMRTCAPMEKAYSASSTSDITYGLLLITLILSSIPIVFRLTSPSSGICGPVKEGLSSYQVIANYIELYFCELRYHKCTAQCN</sequence>
<evidence type="ECO:0000256" key="4">
    <source>
        <dbReference type="ARBA" id="ARBA00022989"/>
    </source>
</evidence>
<dbReference type="GO" id="GO:0005886">
    <property type="term" value="C:plasma membrane"/>
    <property type="evidence" value="ECO:0007669"/>
    <property type="project" value="InterPro"/>
</dbReference>
<reference evidence="8 9" key="1">
    <citation type="journal article" date="2011" name="Science">
        <title>The Selaginella genome identifies genetic changes associated with the evolution of vascular plants.</title>
        <authorList>
            <person name="Banks J.A."/>
            <person name="Nishiyama T."/>
            <person name="Hasebe M."/>
            <person name="Bowman J.L."/>
            <person name="Gribskov M."/>
            <person name="dePamphilis C."/>
            <person name="Albert V.A."/>
            <person name="Aono N."/>
            <person name="Aoyama T."/>
            <person name="Ambrose B.A."/>
            <person name="Ashton N.W."/>
            <person name="Axtell M.J."/>
            <person name="Barker E."/>
            <person name="Barker M.S."/>
            <person name="Bennetzen J.L."/>
            <person name="Bonawitz N.D."/>
            <person name="Chapple C."/>
            <person name="Cheng C."/>
            <person name="Correa L.G."/>
            <person name="Dacre M."/>
            <person name="DeBarry J."/>
            <person name="Dreyer I."/>
            <person name="Elias M."/>
            <person name="Engstrom E.M."/>
            <person name="Estelle M."/>
            <person name="Feng L."/>
            <person name="Finet C."/>
            <person name="Floyd S.K."/>
            <person name="Frommer W.B."/>
            <person name="Fujita T."/>
            <person name="Gramzow L."/>
            <person name="Gutensohn M."/>
            <person name="Harholt J."/>
            <person name="Hattori M."/>
            <person name="Heyl A."/>
            <person name="Hirai T."/>
            <person name="Hiwatashi Y."/>
            <person name="Ishikawa M."/>
            <person name="Iwata M."/>
            <person name="Karol K.G."/>
            <person name="Koehler B."/>
            <person name="Kolukisaoglu U."/>
            <person name="Kubo M."/>
            <person name="Kurata T."/>
            <person name="Lalonde S."/>
            <person name="Li K."/>
            <person name="Li Y."/>
            <person name="Litt A."/>
            <person name="Lyons E."/>
            <person name="Manning G."/>
            <person name="Maruyama T."/>
            <person name="Michael T.P."/>
            <person name="Mikami K."/>
            <person name="Miyazaki S."/>
            <person name="Morinaga S."/>
            <person name="Murata T."/>
            <person name="Mueller-Roeber B."/>
            <person name="Nelson D.R."/>
            <person name="Obara M."/>
            <person name="Oguri Y."/>
            <person name="Olmstead R.G."/>
            <person name="Onodera N."/>
            <person name="Petersen B.L."/>
            <person name="Pils B."/>
            <person name="Prigge M."/>
            <person name="Rensing S.A."/>
            <person name="Riano-Pachon D.M."/>
            <person name="Roberts A.W."/>
            <person name="Sato Y."/>
            <person name="Scheller H.V."/>
            <person name="Schulz B."/>
            <person name="Schulz C."/>
            <person name="Shakirov E.V."/>
            <person name="Shibagaki N."/>
            <person name="Shinohara N."/>
            <person name="Shippen D.E."/>
            <person name="Soerensen I."/>
            <person name="Sotooka R."/>
            <person name="Sugimoto N."/>
            <person name="Sugita M."/>
            <person name="Sumikawa N."/>
            <person name="Tanurdzic M."/>
            <person name="Theissen G."/>
            <person name="Ulvskov P."/>
            <person name="Wakazuki S."/>
            <person name="Weng J.K."/>
            <person name="Willats W.W."/>
            <person name="Wipf D."/>
            <person name="Wolf P.G."/>
            <person name="Yang L."/>
            <person name="Zimmer A.D."/>
            <person name="Zhu Q."/>
            <person name="Mitros T."/>
            <person name="Hellsten U."/>
            <person name="Loque D."/>
            <person name="Otillar R."/>
            <person name="Salamov A."/>
            <person name="Schmutz J."/>
            <person name="Shapiro H."/>
            <person name="Lindquist E."/>
            <person name="Lucas S."/>
            <person name="Rokhsar D."/>
            <person name="Grigoriev I.V."/>
        </authorList>
    </citation>
    <scope>NUCLEOTIDE SEQUENCE [LARGE SCALE GENOMIC DNA]</scope>
</reference>
<feature type="transmembrane region" description="Helical" evidence="6">
    <location>
        <begin position="190"/>
        <end position="208"/>
    </location>
</feature>
<dbReference type="PANTHER" id="PTHR23302:SF24">
    <property type="entry name" value="TMC DOMAIN-CONTAINING PROTEIN"/>
    <property type="match status" value="1"/>
</dbReference>
<comment type="subcellular location">
    <subcellularLocation>
        <location evidence="1">Membrane</location>
        <topology evidence="1">Multi-pass membrane protein</topology>
    </subcellularLocation>
</comment>
<keyword evidence="4 6" id="KW-1133">Transmembrane helix</keyword>
<protein>
    <recommendedName>
        <fullName evidence="7">TMC domain-containing protein</fullName>
    </recommendedName>
</protein>
<dbReference type="Pfam" id="PF07810">
    <property type="entry name" value="TMC"/>
    <property type="match status" value="1"/>
</dbReference>
<evidence type="ECO:0000313" key="8">
    <source>
        <dbReference type="EMBL" id="EFJ06494.1"/>
    </source>
</evidence>
<feature type="transmembrane region" description="Helical" evidence="6">
    <location>
        <begin position="121"/>
        <end position="143"/>
    </location>
</feature>
<dbReference type="EMBL" id="GL377700">
    <property type="protein sequence ID" value="EFJ06494.1"/>
    <property type="molecule type" value="Genomic_DNA"/>
</dbReference>
<keyword evidence="3 6" id="KW-0812">Transmembrane</keyword>
<dbReference type="HOGENOM" id="CLU_463381_0_0_1"/>
<dbReference type="STRING" id="88036.D8TA18"/>
<accession>D8TA18</accession>
<evidence type="ECO:0000313" key="9">
    <source>
        <dbReference type="Proteomes" id="UP000001514"/>
    </source>
</evidence>
<feature type="transmembrane region" description="Helical" evidence="6">
    <location>
        <begin position="288"/>
        <end position="309"/>
    </location>
</feature>
<name>D8TA18_SELML</name>
<evidence type="ECO:0000256" key="6">
    <source>
        <dbReference type="SAM" id="Phobius"/>
    </source>
</evidence>
<evidence type="ECO:0000256" key="2">
    <source>
        <dbReference type="ARBA" id="ARBA00006510"/>
    </source>
</evidence>
<feature type="domain" description="TMC" evidence="7">
    <location>
        <begin position="454"/>
        <end position="522"/>
    </location>
</feature>
<evidence type="ECO:0000256" key="5">
    <source>
        <dbReference type="ARBA" id="ARBA00023136"/>
    </source>
</evidence>
<keyword evidence="5 6" id="KW-0472">Membrane</keyword>
<dbReference type="InterPro" id="IPR012496">
    <property type="entry name" value="TMC_dom"/>
</dbReference>
<dbReference type="OMA" id="QFFMTFF"/>
<dbReference type="Gramene" id="EFJ06494">
    <property type="protein sequence ID" value="EFJ06494"/>
    <property type="gene ID" value="SELMODRAFT_430643"/>
</dbReference>
<dbReference type="AlphaFoldDB" id="D8TA18"/>
<dbReference type="InParanoid" id="D8TA18"/>
<dbReference type="KEGG" id="smo:SELMODRAFT_430643"/>
<feature type="transmembrane region" description="Helical" evidence="6">
    <location>
        <begin position="472"/>
        <end position="495"/>
    </location>
</feature>
<proteinExistence type="inferred from homology"/>
<comment type="similarity">
    <text evidence="2">Belongs to the TMC family.</text>
</comment>
<organism evidence="9">
    <name type="scientific">Selaginella moellendorffii</name>
    <name type="common">Spikemoss</name>
    <dbReference type="NCBI Taxonomy" id="88036"/>
    <lineage>
        <taxon>Eukaryota</taxon>
        <taxon>Viridiplantae</taxon>
        <taxon>Streptophyta</taxon>
        <taxon>Embryophyta</taxon>
        <taxon>Tracheophyta</taxon>
        <taxon>Lycopodiopsida</taxon>
        <taxon>Selaginellales</taxon>
        <taxon>Selaginellaceae</taxon>
        <taxon>Selaginella</taxon>
    </lineage>
</organism>
<evidence type="ECO:0000256" key="1">
    <source>
        <dbReference type="ARBA" id="ARBA00004141"/>
    </source>
</evidence>
<keyword evidence="9" id="KW-1185">Reference proteome</keyword>